<comment type="function">
    <text evidence="5">Catalyzes the methylation of C-1 in cobalt-precorrin-5B to form cobalt-precorrin-6A.</text>
</comment>
<proteinExistence type="inferred from homology"/>
<evidence type="ECO:0000256" key="4">
    <source>
        <dbReference type="ARBA" id="ARBA00022691"/>
    </source>
</evidence>
<keyword evidence="1 5" id="KW-0169">Cobalamin biosynthesis</keyword>
<dbReference type="UniPathway" id="UPA00148">
    <property type="reaction ID" value="UER00227"/>
</dbReference>
<keyword evidence="2 5" id="KW-0489">Methyltransferase</keyword>
<dbReference type="PIRSF" id="PIRSF026782">
    <property type="entry name" value="CbiD"/>
    <property type="match status" value="1"/>
</dbReference>
<dbReference type="NCBIfam" id="TIGR00312">
    <property type="entry name" value="cbiD"/>
    <property type="match status" value="1"/>
</dbReference>
<dbReference type="PANTHER" id="PTHR35863:SF1">
    <property type="entry name" value="COBALT-PRECORRIN-5B C(1)-METHYLTRANSFERASE"/>
    <property type="match status" value="1"/>
</dbReference>
<organism evidence="6 7">
    <name type="scientific">Thalassospira lucentensis</name>
    <dbReference type="NCBI Taxonomy" id="168935"/>
    <lineage>
        <taxon>Bacteria</taxon>
        <taxon>Pseudomonadati</taxon>
        <taxon>Pseudomonadota</taxon>
        <taxon>Alphaproteobacteria</taxon>
        <taxon>Rhodospirillales</taxon>
        <taxon>Thalassospiraceae</taxon>
        <taxon>Thalassospira</taxon>
    </lineage>
</organism>
<reference evidence="6 7" key="1">
    <citation type="submission" date="2015-12" db="EMBL/GenBank/DDBJ databases">
        <title>Genome sequence of Thalassospira lucentensis MCCC 1A02072.</title>
        <authorList>
            <person name="Lu L."/>
            <person name="Lai Q."/>
            <person name="Shao Z."/>
            <person name="Qian P."/>
        </authorList>
    </citation>
    <scope>NUCLEOTIDE SEQUENCE [LARGE SCALE GENOMIC DNA]</scope>
    <source>
        <strain evidence="6 7">MCCC 1A02072</strain>
    </source>
</reference>
<accession>A0A154L7X3</accession>
<dbReference type="RefSeq" id="WP_062949795.1">
    <property type="nucleotide sequence ID" value="NZ_LPVY01000005.1"/>
</dbReference>
<protein>
    <recommendedName>
        <fullName evidence="5">Cobalt-precorrin-5B C(1)-methyltransferase</fullName>
        <ecNumber evidence="5">2.1.1.195</ecNumber>
    </recommendedName>
    <alternativeName>
        <fullName evidence="5">Cobalt-precorrin-6A synthase</fullName>
    </alternativeName>
</protein>
<dbReference type="InterPro" id="IPR036074">
    <property type="entry name" value="CbiD_sf"/>
</dbReference>
<dbReference type="AlphaFoldDB" id="A0A154L7X3"/>
<evidence type="ECO:0000313" key="7">
    <source>
        <dbReference type="Proteomes" id="UP000076335"/>
    </source>
</evidence>
<sequence length="377" mass="39681">MTRKPDGPLRKGWTTGACATAATRAAWQALLSGEFPDPVTITLPRGETPSFSLIKAETGEGWARASVIKDAGDDPDVTHGAEIIATIRHGKQGSGITFRAGDGVGMITKPGLPIPVGEAAINPKPREMMTQQIVELANRFNATTDVEIEISIPGGQEIALKTWNPRLGIVGGLSVLGTTGVVIPFSCSAWIHSIHRGIDVARATGRRHVAGATGKTSEAAIRQFYSLPDEAILDMGDFVGGMLKYLRRHPVEFVTISGGFAKLVKLAQGHMDLHSSRSEVDFEKLAETVAALGGDTGLVSEIASANTAKQVLELCTSRNVDIARTIALQAAEAARATIDGASAIEIVVVDRAGRIVARAGHGDFDAFLPAKATNPNL</sequence>
<dbReference type="GO" id="GO:0032259">
    <property type="term" value="P:methylation"/>
    <property type="evidence" value="ECO:0007669"/>
    <property type="project" value="UniProtKB-KW"/>
</dbReference>
<name>A0A154L7X3_9PROT</name>
<evidence type="ECO:0000256" key="2">
    <source>
        <dbReference type="ARBA" id="ARBA00022603"/>
    </source>
</evidence>
<evidence type="ECO:0000256" key="1">
    <source>
        <dbReference type="ARBA" id="ARBA00022573"/>
    </source>
</evidence>
<dbReference type="EC" id="2.1.1.195" evidence="5"/>
<dbReference type="EMBL" id="LPVY01000005">
    <property type="protein sequence ID" value="KZB66634.1"/>
    <property type="molecule type" value="Genomic_DNA"/>
</dbReference>
<evidence type="ECO:0000313" key="6">
    <source>
        <dbReference type="EMBL" id="KZB66634.1"/>
    </source>
</evidence>
<comment type="pathway">
    <text evidence="5">Cofactor biosynthesis; adenosylcobalamin biosynthesis; cob(II)yrinate a,c-diamide from sirohydrochlorin (anaerobic route): step 6/10.</text>
</comment>
<dbReference type="GO" id="GO:0043780">
    <property type="term" value="F:cobalt-precorrin-5B C1-methyltransferase activity"/>
    <property type="evidence" value="ECO:0007669"/>
    <property type="project" value="RHEA"/>
</dbReference>
<dbReference type="HAMAP" id="MF_00787">
    <property type="entry name" value="CbiD"/>
    <property type="match status" value="1"/>
</dbReference>
<dbReference type="PANTHER" id="PTHR35863">
    <property type="entry name" value="COBALT-PRECORRIN-5B C(1)-METHYLTRANSFERASE"/>
    <property type="match status" value="1"/>
</dbReference>
<gene>
    <name evidence="5" type="primary">cbiD</name>
    <name evidence="6" type="ORF">AUP42_13845</name>
</gene>
<evidence type="ECO:0000256" key="3">
    <source>
        <dbReference type="ARBA" id="ARBA00022679"/>
    </source>
</evidence>
<dbReference type="InterPro" id="IPR002748">
    <property type="entry name" value="CbiD"/>
</dbReference>
<comment type="similarity">
    <text evidence="5">Belongs to the CbiD family.</text>
</comment>
<comment type="catalytic activity">
    <reaction evidence="5">
        <text>Co-precorrin-5B + S-adenosyl-L-methionine = Co-precorrin-6A + S-adenosyl-L-homocysteine</text>
        <dbReference type="Rhea" id="RHEA:26285"/>
        <dbReference type="ChEBI" id="CHEBI:57856"/>
        <dbReference type="ChEBI" id="CHEBI:59789"/>
        <dbReference type="ChEBI" id="CHEBI:60063"/>
        <dbReference type="ChEBI" id="CHEBI:60064"/>
        <dbReference type="EC" id="2.1.1.195"/>
    </reaction>
</comment>
<dbReference type="GO" id="GO:0019251">
    <property type="term" value="P:anaerobic cobalamin biosynthetic process"/>
    <property type="evidence" value="ECO:0007669"/>
    <property type="project" value="UniProtKB-UniRule"/>
</dbReference>
<keyword evidence="3 5" id="KW-0808">Transferase</keyword>
<dbReference type="Proteomes" id="UP000076335">
    <property type="component" value="Unassembled WGS sequence"/>
</dbReference>
<dbReference type="NCBIfam" id="NF000849">
    <property type="entry name" value="PRK00075.1-1"/>
    <property type="match status" value="1"/>
</dbReference>
<dbReference type="SUPFAM" id="SSF111342">
    <property type="entry name" value="CbiD-like"/>
    <property type="match status" value="1"/>
</dbReference>
<dbReference type="Pfam" id="PF01888">
    <property type="entry name" value="CbiD"/>
    <property type="match status" value="1"/>
</dbReference>
<keyword evidence="4 5" id="KW-0949">S-adenosyl-L-methionine</keyword>
<comment type="caution">
    <text evidence="6">The sequence shown here is derived from an EMBL/GenBank/DDBJ whole genome shotgun (WGS) entry which is preliminary data.</text>
</comment>
<dbReference type="OrthoDB" id="6439987at2"/>
<dbReference type="Gene3D" id="3.30.2110.10">
    <property type="entry name" value="CbiD-like"/>
    <property type="match status" value="1"/>
</dbReference>
<evidence type="ECO:0000256" key="5">
    <source>
        <dbReference type="HAMAP-Rule" id="MF_00787"/>
    </source>
</evidence>